<keyword evidence="3" id="KW-1185">Reference proteome</keyword>
<sequence>MANPRKPSNLKIVAGTDRPDREGSAAVDLPLVEEIPPAPDWLPNAHAIKEWDRLAPILHANKLLTEAGISALGQLCALHGNVVQMYAAGLAPVASMVAQLRGLMNDFGLTPVAQGKVKPNGDTTKPGNKFTGVGKR</sequence>
<dbReference type="EMBL" id="LLXS01000051">
    <property type="protein sequence ID" value="KRG38831.1"/>
    <property type="molecule type" value="Genomic_DNA"/>
</dbReference>
<dbReference type="RefSeq" id="WP_054657253.1">
    <property type="nucleotide sequence ID" value="NZ_BAZI01000015.1"/>
</dbReference>
<gene>
    <name evidence="2" type="ORF">ARC78_15250</name>
</gene>
<feature type="region of interest" description="Disordered" evidence="1">
    <location>
        <begin position="115"/>
        <end position="136"/>
    </location>
</feature>
<organism evidence="2 3">
    <name type="scientific">Stenotrophomonas pictorum JCM 9942</name>
    <dbReference type="NCBI Taxonomy" id="1236960"/>
    <lineage>
        <taxon>Bacteria</taxon>
        <taxon>Pseudomonadati</taxon>
        <taxon>Pseudomonadota</taxon>
        <taxon>Gammaproteobacteria</taxon>
        <taxon>Lysobacterales</taxon>
        <taxon>Lysobacteraceae</taxon>
        <taxon>Stenotrophomonas</taxon>
    </lineage>
</organism>
<name>A0A0R0A0V4_9GAMM</name>
<evidence type="ECO:0000256" key="1">
    <source>
        <dbReference type="SAM" id="MobiDB-lite"/>
    </source>
</evidence>
<dbReference type="OrthoDB" id="6010489at2"/>
<comment type="caution">
    <text evidence="2">The sequence shown here is derived from an EMBL/GenBank/DDBJ whole genome shotgun (WGS) entry which is preliminary data.</text>
</comment>
<reference evidence="2 3" key="1">
    <citation type="submission" date="2015-10" db="EMBL/GenBank/DDBJ databases">
        <title>Genome sequencing and analysis of members of genus Stenotrophomonas.</title>
        <authorList>
            <person name="Patil P.P."/>
            <person name="Midha S."/>
            <person name="Patil P.B."/>
        </authorList>
    </citation>
    <scope>NUCLEOTIDE SEQUENCE [LARGE SCALE GENOMIC DNA]</scope>
    <source>
        <strain evidence="2 3">JCM 9942</strain>
    </source>
</reference>
<dbReference type="AlphaFoldDB" id="A0A0R0A0V4"/>
<protein>
    <recommendedName>
        <fullName evidence="4">Terminase</fullName>
    </recommendedName>
</protein>
<evidence type="ECO:0000313" key="3">
    <source>
        <dbReference type="Proteomes" id="UP000050836"/>
    </source>
</evidence>
<feature type="region of interest" description="Disordered" evidence="1">
    <location>
        <begin position="1"/>
        <end position="23"/>
    </location>
</feature>
<evidence type="ECO:0008006" key="4">
    <source>
        <dbReference type="Google" id="ProtNLM"/>
    </source>
</evidence>
<proteinExistence type="predicted"/>
<evidence type="ECO:0000313" key="2">
    <source>
        <dbReference type="EMBL" id="KRG38831.1"/>
    </source>
</evidence>
<dbReference type="Proteomes" id="UP000050836">
    <property type="component" value="Unassembled WGS sequence"/>
</dbReference>
<accession>A0A0R0A0V4</accession>